<dbReference type="EMBL" id="AP022620">
    <property type="protein sequence ID" value="BBZ76256.1"/>
    <property type="molecule type" value="Genomic_DNA"/>
</dbReference>
<reference evidence="3 4" key="1">
    <citation type="journal article" date="2019" name="Emerg. Microbes Infect.">
        <title>Comprehensive subspecies identification of 175 nontuberculous mycobacteria species based on 7547 genomic profiles.</title>
        <authorList>
            <person name="Matsumoto Y."/>
            <person name="Kinjo T."/>
            <person name="Motooka D."/>
            <person name="Nabeya D."/>
            <person name="Jung N."/>
            <person name="Uechi K."/>
            <person name="Horii T."/>
            <person name="Iida T."/>
            <person name="Fujita J."/>
            <person name="Nakamura S."/>
        </authorList>
    </citation>
    <scope>NUCLEOTIDE SEQUENCE [LARGE SCALE GENOMIC DNA]</scope>
    <source>
        <strain evidence="3 4">JCM 30275</strain>
    </source>
</reference>
<dbReference type="Pfam" id="PF07510">
    <property type="entry name" value="GmrSD_C"/>
    <property type="match status" value="1"/>
</dbReference>
<evidence type="ECO:0000259" key="2">
    <source>
        <dbReference type="Pfam" id="PF07510"/>
    </source>
</evidence>
<proteinExistence type="predicted"/>
<dbReference type="PANTHER" id="PTHR24094:SF15">
    <property type="entry name" value="AMP-DEPENDENT SYNTHETASE_LIGASE DOMAIN-CONTAINING PROTEIN-RELATED"/>
    <property type="match status" value="1"/>
</dbReference>
<feature type="domain" description="GmrSD restriction endonucleases C-terminal" evidence="2">
    <location>
        <begin position="95"/>
        <end position="231"/>
    </location>
</feature>
<evidence type="ECO:0000256" key="1">
    <source>
        <dbReference type="SAM" id="MobiDB-lite"/>
    </source>
</evidence>
<dbReference type="AlphaFoldDB" id="A0A6N4W2U4"/>
<keyword evidence="4" id="KW-1185">Reference proteome</keyword>
<feature type="region of interest" description="Disordered" evidence="1">
    <location>
        <begin position="24"/>
        <end position="50"/>
    </location>
</feature>
<organism evidence="3 4">
    <name type="scientific">Mycolicibacterium anyangense</name>
    <dbReference type="NCBI Taxonomy" id="1431246"/>
    <lineage>
        <taxon>Bacteria</taxon>
        <taxon>Bacillati</taxon>
        <taxon>Actinomycetota</taxon>
        <taxon>Actinomycetes</taxon>
        <taxon>Mycobacteriales</taxon>
        <taxon>Mycobacteriaceae</taxon>
        <taxon>Mycolicibacterium</taxon>
    </lineage>
</organism>
<evidence type="ECO:0000313" key="3">
    <source>
        <dbReference type="EMBL" id="BBZ76256.1"/>
    </source>
</evidence>
<dbReference type="KEGG" id="many:MANY_15930"/>
<feature type="compositionally biased region" description="Low complexity" evidence="1">
    <location>
        <begin position="26"/>
        <end position="35"/>
    </location>
</feature>
<accession>A0A6N4W2U4</accession>
<gene>
    <name evidence="3" type="ORF">MANY_15930</name>
</gene>
<name>A0A6N4W2U4_9MYCO</name>
<sequence>MLAVLVIGAVLGVVIWDRHQADKRLSGPSPTWTATPSPPPPPATGATPGFDQARGQLAALPVKGWDRTQDFQRWRFGQAWSDDVNVEYGHNGCNTRDDILRRDLADLVVRPGTCYAQSGVLRDPYTGTVIDFVRGPDTSKAVEIDHVVALADAWYKGARSWDPQRRLDFANDPRNLLAVSPKANFDKAFRDAASWLPPNEAFRCDFVARQVGIKTAYGLWVSAKEKQAMSDVLARC</sequence>
<evidence type="ECO:0000313" key="4">
    <source>
        <dbReference type="Proteomes" id="UP000467249"/>
    </source>
</evidence>
<dbReference type="InterPro" id="IPR011089">
    <property type="entry name" value="GmrSD_C"/>
</dbReference>
<dbReference type="Proteomes" id="UP000467249">
    <property type="component" value="Chromosome"/>
</dbReference>
<dbReference type="PANTHER" id="PTHR24094">
    <property type="entry name" value="SECRETED PROTEIN"/>
    <property type="match status" value="1"/>
</dbReference>
<protein>
    <recommendedName>
        <fullName evidence="2">GmrSD restriction endonucleases C-terminal domain-containing protein</fullName>
    </recommendedName>
</protein>